<comment type="subunit">
    <text evidence="5">Heterodimer of a catalytic subunit (MsrP) and a heme-binding subunit (MsrQ).</text>
</comment>
<dbReference type="PANTHER" id="PTHR43032">
    <property type="entry name" value="PROTEIN-METHIONINE-SULFOXIDE REDUCTASE"/>
    <property type="match status" value="1"/>
</dbReference>
<dbReference type="RefSeq" id="WP_348268854.1">
    <property type="nucleotide sequence ID" value="NZ_CP121194.1"/>
</dbReference>
<comment type="similarity">
    <text evidence="5">Belongs to the MsrP family.</text>
</comment>
<sequence>MLLRKSNNLGPSIPSSEITPKEVFEQHHQTRRRFLTGAAALGAGAIAAAHVPELLHPSQEVHAAAQLQTVPSQYTVPDAQTPFNKATNYNNFYEFGTDKSDPARHAHTLVTRPWTVKIDGLVKKPQTLDIDGIMKYRPIESRVYRHRCVEAWSMVIPWDGYPLSELIKFCDPLPSAKYVEFTTLLDRKQMPDLPGGFDWPYTEGLRMDEAMNPLALLTFGCYGQPLPNQNGAPIRVILPWKYGFKSCKSIVKISFKAKQPPTLWNEMAPNEYGFYSNVNPQVDHPRWSQAHERRIDSSFLPHTIPTLMFNGYGDQVASLYSGMDLKKNF</sequence>
<dbReference type="NCBIfam" id="NF003767">
    <property type="entry name" value="PRK05363.1"/>
    <property type="match status" value="1"/>
</dbReference>
<keyword evidence="1 5" id="KW-0500">Molybdenum</keyword>
<dbReference type="GO" id="GO:0046872">
    <property type="term" value="F:metal ion binding"/>
    <property type="evidence" value="ECO:0007669"/>
    <property type="project" value="UniProtKB-KW"/>
</dbReference>
<dbReference type="InterPro" id="IPR000572">
    <property type="entry name" value="OxRdtase_Mopterin-bd_dom"/>
</dbReference>
<keyword evidence="3 5" id="KW-0732">Signal</keyword>
<evidence type="ECO:0000313" key="9">
    <source>
        <dbReference type="EMBL" id="XBH14842.1"/>
    </source>
</evidence>
<accession>A0AAU7D9U4</accession>
<feature type="binding site" evidence="5">
    <location>
        <position position="230"/>
    </location>
    <ligand>
        <name>Mo-molybdopterin</name>
        <dbReference type="ChEBI" id="CHEBI:71302"/>
    </ligand>
</feature>
<keyword evidence="2 5" id="KW-0479">Metal-binding</keyword>
<evidence type="ECO:0000313" key="8">
    <source>
        <dbReference type="EMBL" id="XBH11362.1"/>
    </source>
</evidence>
<organism evidence="8">
    <name type="scientific">Edaphobacter paludis</name>
    <dbReference type="NCBI Taxonomy" id="3035702"/>
    <lineage>
        <taxon>Bacteria</taxon>
        <taxon>Pseudomonadati</taxon>
        <taxon>Acidobacteriota</taxon>
        <taxon>Terriglobia</taxon>
        <taxon>Terriglobales</taxon>
        <taxon>Acidobacteriaceae</taxon>
        <taxon>Edaphobacter</taxon>
    </lineage>
</organism>
<dbReference type="InterPro" id="IPR036374">
    <property type="entry name" value="OxRdtase_Mopterin-bd_sf"/>
</dbReference>
<dbReference type="PROSITE" id="PS51318">
    <property type="entry name" value="TAT"/>
    <property type="match status" value="1"/>
</dbReference>
<dbReference type="SUPFAM" id="SSF56524">
    <property type="entry name" value="Oxidoreductase molybdopterin-binding domain"/>
    <property type="match status" value="1"/>
</dbReference>
<evidence type="ECO:0000256" key="5">
    <source>
        <dbReference type="HAMAP-Rule" id="MF_01206"/>
    </source>
</evidence>
<evidence type="ECO:0000256" key="1">
    <source>
        <dbReference type="ARBA" id="ARBA00022505"/>
    </source>
</evidence>
<evidence type="ECO:0000259" key="7">
    <source>
        <dbReference type="Pfam" id="PF00174"/>
    </source>
</evidence>
<proteinExistence type="inferred from homology"/>
<dbReference type="HAMAP" id="MF_01206">
    <property type="entry name" value="MsrP"/>
    <property type="match status" value="1"/>
</dbReference>
<protein>
    <recommendedName>
        <fullName evidence="5">Protein-methionine-sulfoxide reductase catalytic subunit MsrP</fullName>
        <ecNumber evidence="5">1.8.5.-</ecNumber>
    </recommendedName>
</protein>
<dbReference type="GO" id="GO:0016672">
    <property type="term" value="F:oxidoreductase activity, acting on a sulfur group of donors, quinone or similar compound as acceptor"/>
    <property type="evidence" value="ECO:0007669"/>
    <property type="project" value="UniProtKB-UniRule"/>
</dbReference>
<dbReference type="GO" id="GO:0030091">
    <property type="term" value="P:protein repair"/>
    <property type="evidence" value="ECO:0007669"/>
    <property type="project" value="UniProtKB-UniRule"/>
</dbReference>
<dbReference type="Gene3D" id="3.90.420.10">
    <property type="entry name" value="Oxidoreductase, molybdopterin-binding domain"/>
    <property type="match status" value="1"/>
</dbReference>
<reference evidence="8" key="1">
    <citation type="submission" date="2023-03" db="EMBL/GenBank/DDBJ databases">
        <title>Edaphobacter sp.</title>
        <authorList>
            <person name="Huber K.J."/>
            <person name="Papendorf J."/>
            <person name="Pilke C."/>
            <person name="Bunk B."/>
            <person name="Sproeer C."/>
            <person name="Pester M."/>
        </authorList>
    </citation>
    <scope>NUCLEOTIDE SEQUENCE</scope>
    <source>
        <strain evidence="8">DSM 109919</strain>
        <strain evidence="9">DSM 109920</strain>
    </source>
</reference>
<keyword evidence="4 5" id="KW-0560">Oxidoreductase</keyword>
<comment type="catalytic activity">
    <reaction evidence="5">
        <text>L-methionyl-[protein] + a quinone + H2O = L-methionyl-(R)-S-oxide-[protein] + a quinol</text>
        <dbReference type="Rhea" id="RHEA:51296"/>
        <dbReference type="Rhea" id="RHEA-COMP:12313"/>
        <dbReference type="Rhea" id="RHEA-COMP:12314"/>
        <dbReference type="ChEBI" id="CHEBI:15377"/>
        <dbReference type="ChEBI" id="CHEBI:16044"/>
        <dbReference type="ChEBI" id="CHEBI:24646"/>
        <dbReference type="ChEBI" id="CHEBI:45764"/>
        <dbReference type="ChEBI" id="CHEBI:132124"/>
    </reaction>
</comment>
<dbReference type="EMBL" id="CP121195">
    <property type="protein sequence ID" value="XBH14842.1"/>
    <property type="molecule type" value="Genomic_DNA"/>
</dbReference>
<accession>A0AAU7D083</accession>
<feature type="binding site" evidence="5">
    <location>
        <begin position="246"/>
        <end position="248"/>
    </location>
    <ligand>
        <name>Mo-molybdopterin</name>
        <dbReference type="ChEBI" id="CHEBI:71302"/>
    </ligand>
</feature>
<evidence type="ECO:0000256" key="3">
    <source>
        <dbReference type="ARBA" id="ARBA00022729"/>
    </source>
</evidence>
<feature type="binding site" evidence="5">
    <location>
        <position position="235"/>
    </location>
    <ligand>
        <name>Mo-molybdopterin</name>
        <dbReference type="ChEBI" id="CHEBI:71302"/>
    </ligand>
</feature>
<dbReference type="KEGG" id="epl:P4G45_06475"/>
<feature type="compositionally biased region" description="Polar residues" evidence="6">
    <location>
        <begin position="1"/>
        <end position="18"/>
    </location>
</feature>
<comment type="catalytic activity">
    <reaction evidence="5">
        <text>L-methionyl-[protein] + a quinone + H2O = L-methionyl-(S)-S-oxide-[protein] + a quinol</text>
        <dbReference type="Rhea" id="RHEA:51292"/>
        <dbReference type="Rhea" id="RHEA-COMP:12313"/>
        <dbReference type="Rhea" id="RHEA-COMP:12315"/>
        <dbReference type="ChEBI" id="CHEBI:15377"/>
        <dbReference type="ChEBI" id="CHEBI:16044"/>
        <dbReference type="ChEBI" id="CHEBI:24646"/>
        <dbReference type="ChEBI" id="CHEBI:44120"/>
        <dbReference type="ChEBI" id="CHEBI:132124"/>
    </reaction>
</comment>
<dbReference type="EC" id="1.8.5.-" evidence="5"/>
<feature type="region of interest" description="Disordered" evidence="6">
    <location>
        <begin position="1"/>
        <end position="21"/>
    </location>
</feature>
<comment type="cofactor">
    <cofactor evidence="5">
        <name>Mo-molybdopterin</name>
        <dbReference type="ChEBI" id="CHEBI:71302"/>
    </cofactor>
    <text evidence="5">Binds 1 Mo-molybdopterin (Mo-MPT) cofactor per subunit.</text>
</comment>
<evidence type="ECO:0000256" key="2">
    <source>
        <dbReference type="ARBA" id="ARBA00022723"/>
    </source>
</evidence>
<evidence type="ECO:0000256" key="4">
    <source>
        <dbReference type="ARBA" id="ARBA00023002"/>
    </source>
</evidence>
<feature type="binding site" evidence="5">
    <location>
        <position position="90"/>
    </location>
    <ligand>
        <name>Mo-molybdopterin</name>
        <dbReference type="ChEBI" id="CHEBI:71302"/>
    </ligand>
</feature>
<comment type="function">
    <text evidence="5">Part of the MsrPQ system that repairs oxidized cell envelope proteins containing methionine sulfoxide residues (Met-O), using respiratory chain electrons. Thus protects these proteins from oxidative-stress damage caused by reactive species of oxygen and chlorine. MsrPQ is essential for the maintenance of envelope integrity under bleach stress, rescuing a wide series of structurally unrelated cell envelope proteins from methionine oxidation. The catalytic subunit MsrP is non-stereospecific, being able to reduce both (R-) and (S-) diastereoisomers of methionine sulfoxide.</text>
</comment>
<feature type="binding site" evidence="5">
    <location>
        <position position="183"/>
    </location>
    <ligand>
        <name>Mo-molybdopterin</name>
        <dbReference type="ChEBI" id="CHEBI:71302"/>
    </ligand>
</feature>
<dbReference type="InterPro" id="IPR019546">
    <property type="entry name" value="TAT_signal_bac_arc"/>
</dbReference>
<dbReference type="AlphaFoldDB" id="A0AAU7D083"/>
<feature type="domain" description="Oxidoreductase molybdopterin-binding" evidence="7">
    <location>
        <begin position="112"/>
        <end position="264"/>
    </location>
</feature>
<name>A0AAU7D083_9BACT</name>
<dbReference type="Pfam" id="PF00174">
    <property type="entry name" value="Oxidored_molyb"/>
    <property type="match status" value="1"/>
</dbReference>
<evidence type="ECO:0000256" key="6">
    <source>
        <dbReference type="SAM" id="MobiDB-lite"/>
    </source>
</evidence>
<dbReference type="InterPro" id="IPR006311">
    <property type="entry name" value="TAT_signal"/>
</dbReference>
<dbReference type="PANTHER" id="PTHR43032:SF3">
    <property type="entry name" value="PROTEIN-METHIONINE-SULFOXIDE REDUCTASE CATALYTIC SUBUNIT MSRP"/>
    <property type="match status" value="1"/>
</dbReference>
<dbReference type="InterPro" id="IPR022867">
    <property type="entry name" value="MsrP"/>
</dbReference>
<dbReference type="GO" id="GO:0043546">
    <property type="term" value="F:molybdopterin cofactor binding"/>
    <property type="evidence" value="ECO:0007669"/>
    <property type="project" value="UniProtKB-UniRule"/>
</dbReference>
<dbReference type="NCBIfam" id="TIGR01409">
    <property type="entry name" value="TAT_signal_seq"/>
    <property type="match status" value="1"/>
</dbReference>
<dbReference type="EMBL" id="CP121194">
    <property type="protein sequence ID" value="XBH11362.1"/>
    <property type="molecule type" value="Genomic_DNA"/>
</dbReference>
<gene>
    <name evidence="5 8" type="primary">msrP</name>
    <name evidence="8" type="ORF">P4G45_06475</name>
    <name evidence="9" type="ORF">P8936_06705</name>
</gene>
<comment type="PTM">
    <text evidence="5">Predicted to be exported by the Tat system. The position of the signal peptide cleavage has not been experimentally proven.</text>
</comment>
<feature type="binding site" evidence="5">
    <location>
        <begin position="93"/>
        <end position="94"/>
    </location>
    <ligand>
        <name>Mo-molybdopterin</name>
        <dbReference type="ChEBI" id="CHEBI:71302"/>
    </ligand>
</feature>
<feature type="binding site" evidence="5">
    <location>
        <position position="148"/>
    </location>
    <ligand>
        <name>Mo-molybdopterin</name>
        <dbReference type="ChEBI" id="CHEBI:71302"/>
    </ligand>
    <ligandPart>
        <name>Mo</name>
        <dbReference type="ChEBI" id="CHEBI:28685"/>
    </ligandPart>
</feature>